<dbReference type="EMBL" id="KT868845">
    <property type="protein sequence ID" value="ALT31924.1"/>
    <property type="molecule type" value="Genomic_DNA"/>
</dbReference>
<accession>A0A0U3C3A2</accession>
<dbReference type="GO" id="GO:0008757">
    <property type="term" value="F:S-adenosylmethionine-dependent methyltransferase activity"/>
    <property type="evidence" value="ECO:0007669"/>
    <property type="project" value="InterPro"/>
</dbReference>
<proteinExistence type="predicted"/>
<protein>
    <recommendedName>
        <fullName evidence="1">NodB homology domain-containing protein</fullName>
    </recommendedName>
</protein>
<feature type="domain" description="NodB homology" evidence="1">
    <location>
        <begin position="394"/>
        <end position="592"/>
    </location>
</feature>
<sequence length="916" mass="107784">MVGKLKKYISKKIFKQDLISVFKIKIKDIDYLEIINDNIYYLKYNKLFVIYNYQQIDINFLENFSKNCGSSDLHYISMWKLNDKLFCSIKNNANFYDIISVFDNKVIYTYNYPILEEYIKISKTKSLFLFDTYDKNKSMVLYVKNNKPMVVIEDIKIFSIAYLKSYVYANIKEHQSSKIKIISKINFFGKINLISKEIATGLYYKIIEKNKKLLLCQDGPTKIFDINKKVVFDDSNGDNIGSQINSYVTINSQFGRNYLIFSTWRNTKNYPRSCLYFIRNETKRLIKKYDNKKYYDELKWSGYKSYRTGHISCNEKIIFCNKYDHPVIIEFSNYFYKNLIDNIVSFCDDKSLIVDDKEDVNETKSNNVINYNKDLTPIRSTKYYITIDTEQHVKNVPFALTGEGLEKECGIYLIMDILEKYNLKGVFFVNIYEHRNFNGIIEKIVKDINDRGHEVGLHYHANVSSKWQKNFPDYSLEEQTEILKYGRDFIFNIIKKYPVSFRGGGYQINMNTFKALEYSGFKYDSSAFVSYKQDMIYKSINKVVQYGNIIEFPVSTNFLFNYPMKLDLNTQGNARDMLDIMSSHRFNGLENIVIMLHSFSFIKWYKGNDDKLKSKLKFTGNRYAIGVNNNLINEFELFCKSISDNEEFENALFENLTLAEIESSLANEKDFVPKDIIKYSNEKSTCPICENNVSFQEYRNRKNAICPKCRSLERMRFKYLYLKRFLHINTMKNKNILHIGPAMCVYNKLRSLNQINYITSDPFSDSIYNYPLENIPFADGYFDIIICVGILIHVLDDDKCLREMHRLLSKNGKLILWVGDLYNDKTVERYNRADFDKMKAISFDYPDNLSDGKTILLDDGSIGYNPRYSTRTYGKDFVDKLKNMGYDADIIKSQDIAGYKKYGLREDDVLIIGSRI</sequence>
<evidence type="ECO:0000259" key="1">
    <source>
        <dbReference type="PROSITE" id="PS51677"/>
    </source>
</evidence>
<dbReference type="GO" id="GO:0005975">
    <property type="term" value="P:carbohydrate metabolic process"/>
    <property type="evidence" value="ECO:0007669"/>
    <property type="project" value="InterPro"/>
</dbReference>
<dbReference type="CDD" id="cd02440">
    <property type="entry name" value="AdoMet_MTases"/>
    <property type="match status" value="1"/>
</dbReference>
<dbReference type="PROSITE" id="PS51677">
    <property type="entry name" value="NODB"/>
    <property type="match status" value="1"/>
</dbReference>
<dbReference type="GO" id="GO:0016810">
    <property type="term" value="F:hydrolase activity, acting on carbon-nitrogen (but not peptide) bonds"/>
    <property type="evidence" value="ECO:0007669"/>
    <property type="project" value="InterPro"/>
</dbReference>
<dbReference type="PANTHER" id="PTHR47561:SF1">
    <property type="entry name" value="POLYSACCHARIDE DEACETYLASE FAMILY PROTEIN (AFU_ORTHOLOGUE AFUA_6G05030)"/>
    <property type="match status" value="1"/>
</dbReference>
<dbReference type="Gene3D" id="3.20.20.370">
    <property type="entry name" value="Glycoside hydrolase/deacetylase"/>
    <property type="match status" value="1"/>
</dbReference>
<reference evidence="2" key="1">
    <citation type="journal article" date="2015" name="PLoS ONE">
        <title>Updated Campylobacter jejuni Capsule PCR Multiplex Typing System and Its Application to Clinical Isolates from South and Southeast Asia.</title>
        <authorList>
            <person name="Poly F."/>
            <person name="Serichantalergs O."/>
            <person name="Kuroiwa J."/>
            <person name="Pootong P."/>
            <person name="Mason C."/>
            <person name="Guerry P."/>
            <person name="Parker C.T."/>
        </authorList>
    </citation>
    <scope>NUCLEOTIDE SEQUENCE</scope>
    <source>
        <strain evidence="2">HS11</strain>
    </source>
</reference>
<dbReference type="InterPro" id="IPR002509">
    <property type="entry name" value="NODB_dom"/>
</dbReference>
<dbReference type="InterPro" id="IPR013216">
    <property type="entry name" value="Methyltransf_11"/>
</dbReference>
<dbReference type="Gene3D" id="3.40.50.150">
    <property type="entry name" value="Vaccinia Virus protein VP39"/>
    <property type="match status" value="1"/>
</dbReference>
<dbReference type="PANTHER" id="PTHR47561">
    <property type="entry name" value="POLYSACCHARIDE DEACETYLASE FAMILY PROTEIN (AFU_ORTHOLOGUE AFUA_6G05030)"/>
    <property type="match status" value="1"/>
</dbReference>
<dbReference type="Pfam" id="PF01522">
    <property type="entry name" value="Polysacc_deac_1"/>
    <property type="match status" value="1"/>
</dbReference>
<dbReference type="SUPFAM" id="SSF53335">
    <property type="entry name" value="S-adenosyl-L-methionine-dependent methyltransferases"/>
    <property type="match status" value="1"/>
</dbReference>
<dbReference type="InterPro" id="IPR011330">
    <property type="entry name" value="Glyco_hydro/deAcase_b/a-brl"/>
</dbReference>
<dbReference type="InterPro" id="IPR029063">
    <property type="entry name" value="SAM-dependent_MTases_sf"/>
</dbReference>
<organism evidence="2">
    <name type="scientific">Campylobacter jejuni subsp. jejuni</name>
    <dbReference type="NCBI Taxonomy" id="32022"/>
    <lineage>
        <taxon>Bacteria</taxon>
        <taxon>Pseudomonadati</taxon>
        <taxon>Campylobacterota</taxon>
        <taxon>Epsilonproteobacteria</taxon>
        <taxon>Campylobacterales</taxon>
        <taxon>Campylobacteraceae</taxon>
        <taxon>Campylobacter</taxon>
    </lineage>
</organism>
<evidence type="ECO:0000313" key="2">
    <source>
        <dbReference type="EMBL" id="ALT31924.1"/>
    </source>
</evidence>
<dbReference type="SUPFAM" id="SSF88713">
    <property type="entry name" value="Glycoside hydrolase/deacetylase"/>
    <property type="match status" value="1"/>
</dbReference>
<dbReference type="Pfam" id="PF08241">
    <property type="entry name" value="Methyltransf_11"/>
    <property type="match status" value="1"/>
</dbReference>
<dbReference type="AlphaFoldDB" id="A0A0U3C3A2"/>
<name>A0A0U3C3A2_CAMJU</name>